<dbReference type="PIRSF" id="PIRSF023577">
    <property type="entry name" value="ENOS_interacting"/>
    <property type="match status" value="1"/>
</dbReference>
<evidence type="ECO:0000256" key="5">
    <source>
        <dbReference type="ARBA" id="ARBA00022833"/>
    </source>
</evidence>
<dbReference type="FunFam" id="3.30.40.10:FF:000673">
    <property type="entry name" value="RING finger domain protein, putative"/>
    <property type="match status" value="1"/>
</dbReference>
<accession>A0AAX6MKJ2</accession>
<feature type="compositionally biased region" description="Basic and acidic residues" evidence="10">
    <location>
        <begin position="337"/>
        <end position="354"/>
    </location>
</feature>
<dbReference type="PANTHER" id="PTHR13063">
    <property type="entry name" value="ENOS INTERACTING PROTEIN"/>
    <property type="match status" value="1"/>
</dbReference>
<keyword evidence="13" id="KW-1185">Reference proteome</keyword>
<proteinExistence type="inferred from homology"/>
<evidence type="ECO:0000256" key="7">
    <source>
        <dbReference type="PIRNR" id="PIRNR023577"/>
    </source>
</evidence>
<evidence type="ECO:0000256" key="2">
    <source>
        <dbReference type="ARBA" id="ARBA00008126"/>
    </source>
</evidence>
<dbReference type="SUPFAM" id="SSF57850">
    <property type="entry name" value="RING/U-box"/>
    <property type="match status" value="2"/>
</dbReference>
<dbReference type="GO" id="GO:0008270">
    <property type="term" value="F:zinc ion binding"/>
    <property type="evidence" value="ECO:0007669"/>
    <property type="project" value="UniProtKB-KW"/>
</dbReference>
<evidence type="ECO:0000256" key="3">
    <source>
        <dbReference type="ARBA" id="ARBA00022723"/>
    </source>
</evidence>
<evidence type="ECO:0000256" key="9">
    <source>
        <dbReference type="SAM" id="Coils"/>
    </source>
</evidence>
<gene>
    <name evidence="12" type="ORF">Daesc_005283</name>
</gene>
<keyword evidence="4 8" id="KW-0863">Zinc-finger</keyword>
<dbReference type="PROSITE" id="PS00518">
    <property type="entry name" value="ZF_RING_1"/>
    <property type="match status" value="1"/>
</dbReference>
<dbReference type="Gene3D" id="3.30.40.10">
    <property type="entry name" value="Zinc/RING finger domain, C3HC4 (zinc finger)"/>
    <property type="match status" value="2"/>
</dbReference>
<evidence type="ECO:0000256" key="6">
    <source>
        <dbReference type="ARBA" id="ARBA00023242"/>
    </source>
</evidence>
<feature type="region of interest" description="Disordered" evidence="10">
    <location>
        <begin position="119"/>
        <end position="163"/>
    </location>
</feature>
<dbReference type="GO" id="GO:0005634">
    <property type="term" value="C:nucleus"/>
    <property type="evidence" value="ECO:0007669"/>
    <property type="project" value="UniProtKB-SubCell"/>
</dbReference>
<evidence type="ECO:0000256" key="1">
    <source>
        <dbReference type="ARBA" id="ARBA00004123"/>
    </source>
</evidence>
<keyword evidence="6 7" id="KW-0539">Nucleus</keyword>
<reference evidence="12 13" key="1">
    <citation type="journal article" date="2024" name="Front Chem Biol">
        <title>Unveiling the potential of Daldinia eschscholtzii MFLUCC 19-0629 through bioactivity and bioinformatics studies for enhanced sustainable agriculture production.</title>
        <authorList>
            <person name="Brooks S."/>
            <person name="Weaver J.A."/>
            <person name="Klomchit A."/>
            <person name="Alharthi S.A."/>
            <person name="Onlamun T."/>
            <person name="Nurani R."/>
            <person name="Vong T.K."/>
            <person name="Alberti F."/>
            <person name="Greco C."/>
        </authorList>
    </citation>
    <scope>NUCLEOTIDE SEQUENCE [LARGE SCALE GENOMIC DNA]</scope>
    <source>
        <strain evidence="12">MFLUCC 19-0629</strain>
    </source>
</reference>
<organism evidence="12 13">
    <name type="scientific">Daldinia eschscholtzii</name>
    <dbReference type="NCBI Taxonomy" id="292717"/>
    <lineage>
        <taxon>Eukaryota</taxon>
        <taxon>Fungi</taxon>
        <taxon>Dikarya</taxon>
        <taxon>Ascomycota</taxon>
        <taxon>Pezizomycotina</taxon>
        <taxon>Sordariomycetes</taxon>
        <taxon>Xylariomycetidae</taxon>
        <taxon>Xylariales</taxon>
        <taxon>Hypoxylaceae</taxon>
        <taxon>Daldinia</taxon>
    </lineage>
</organism>
<evidence type="ECO:0000313" key="12">
    <source>
        <dbReference type="EMBL" id="KAK6952986.1"/>
    </source>
</evidence>
<dbReference type="InterPro" id="IPR001841">
    <property type="entry name" value="Znf_RING"/>
</dbReference>
<feature type="domain" description="RING-type" evidence="11">
    <location>
        <begin position="272"/>
        <end position="329"/>
    </location>
</feature>
<keyword evidence="9" id="KW-0175">Coiled coil</keyword>
<comment type="caution">
    <text evidence="12">The sequence shown here is derived from an EMBL/GenBank/DDBJ whole genome shotgun (WGS) entry which is preliminary data.</text>
</comment>
<dbReference type="InterPro" id="IPR013083">
    <property type="entry name" value="Znf_RING/FYVE/PHD"/>
</dbReference>
<evidence type="ECO:0000256" key="4">
    <source>
        <dbReference type="ARBA" id="ARBA00022771"/>
    </source>
</evidence>
<evidence type="ECO:0000256" key="10">
    <source>
        <dbReference type="SAM" id="MobiDB-lite"/>
    </source>
</evidence>
<evidence type="ECO:0000256" key="8">
    <source>
        <dbReference type="PROSITE-ProRule" id="PRU00175"/>
    </source>
</evidence>
<feature type="compositionally biased region" description="Polar residues" evidence="10">
    <location>
        <begin position="144"/>
        <end position="157"/>
    </location>
</feature>
<dbReference type="Pfam" id="PF15906">
    <property type="entry name" value="zf-NOSIP"/>
    <property type="match status" value="1"/>
</dbReference>
<dbReference type="AlphaFoldDB" id="A0AAX6MKJ2"/>
<dbReference type="PROSITE" id="PS50089">
    <property type="entry name" value="ZF_RING_2"/>
    <property type="match status" value="1"/>
</dbReference>
<feature type="coiled-coil region" evidence="9">
    <location>
        <begin position="64"/>
        <end position="110"/>
    </location>
</feature>
<sequence>MSHSKRNTSRAVFTSHERDLAKRAWSSTTARLSRESFLPFSSCGLCLEIARDPVSCVHGDIFCRECALSNILAQKKEIKRLEKLREQEEREALEEKARQEEEARERAIREFEMTQIGLDAKARNNSTQKDYNTARKGSTDTHDQSSTPAATEASNGNGKKRKFEIDAEELVRIAQEDRAKARKAIDEEKATKPVLPSFWTPSVTPSSNAKDALHEVAKKSKTAPICPASKEDNPHTYSLHTLVTVNFTEEEEDEGGEGKGNLSSKKKRIRVCPSCKKGLSNASKAMLAKPCGHVLCRSCVDKFMRPSRHHHDPHASAEDSGGLRCYVCEADLTDKKSKDGGGEKGKKKDKEKIRPGLVDLRSEGTGFSAGGVNQVQKSGVAFQC</sequence>
<name>A0AAX6MKJ2_9PEZI</name>
<dbReference type="InterPro" id="IPR031790">
    <property type="entry name" value="Znf-NOSIP"/>
</dbReference>
<dbReference type="EMBL" id="JBANMG010000005">
    <property type="protein sequence ID" value="KAK6952986.1"/>
    <property type="molecule type" value="Genomic_DNA"/>
</dbReference>
<protein>
    <recommendedName>
        <fullName evidence="11">RING-type domain-containing protein</fullName>
    </recommendedName>
</protein>
<dbReference type="PANTHER" id="PTHR13063:SF10">
    <property type="entry name" value="NITRIC OXIDE SYNTHASE-INTERACTING PROTEIN"/>
    <property type="match status" value="1"/>
</dbReference>
<feature type="region of interest" description="Disordered" evidence="10">
    <location>
        <begin position="337"/>
        <end position="369"/>
    </location>
</feature>
<dbReference type="GO" id="GO:0061630">
    <property type="term" value="F:ubiquitin protein ligase activity"/>
    <property type="evidence" value="ECO:0007669"/>
    <property type="project" value="InterPro"/>
</dbReference>
<keyword evidence="3" id="KW-0479">Metal-binding</keyword>
<dbReference type="InterPro" id="IPR027370">
    <property type="entry name" value="Znf-RING_euk"/>
</dbReference>
<dbReference type="Proteomes" id="UP001369815">
    <property type="component" value="Unassembled WGS sequence"/>
</dbReference>
<comment type="subcellular location">
    <subcellularLocation>
        <location evidence="1 7">Nucleus</location>
    </subcellularLocation>
</comment>
<evidence type="ECO:0000313" key="13">
    <source>
        <dbReference type="Proteomes" id="UP001369815"/>
    </source>
</evidence>
<dbReference type="InterPro" id="IPR017907">
    <property type="entry name" value="Znf_RING_CS"/>
</dbReference>
<dbReference type="InterPro" id="IPR016818">
    <property type="entry name" value="NOSIP"/>
</dbReference>
<comment type="similarity">
    <text evidence="2 7">Belongs to the NOSIP family.</text>
</comment>
<keyword evidence="5" id="KW-0862">Zinc</keyword>
<evidence type="ECO:0000259" key="11">
    <source>
        <dbReference type="PROSITE" id="PS50089"/>
    </source>
</evidence>
<dbReference type="Pfam" id="PF13445">
    <property type="entry name" value="zf-RING_UBOX"/>
    <property type="match status" value="1"/>
</dbReference>